<dbReference type="EMBL" id="WTVM01000107">
    <property type="protein sequence ID" value="NMG04275.1"/>
    <property type="molecule type" value="Genomic_DNA"/>
</dbReference>
<dbReference type="CDD" id="cd00593">
    <property type="entry name" value="RIBOc"/>
    <property type="match status" value="1"/>
</dbReference>
<dbReference type="PROSITE" id="PS50137">
    <property type="entry name" value="DS_RBD"/>
    <property type="match status" value="1"/>
</dbReference>
<feature type="binding site" evidence="15">
    <location>
        <position position="40"/>
    </location>
    <ligand>
        <name>Mg(2+)</name>
        <dbReference type="ChEBI" id="CHEBI:18420"/>
    </ligand>
</feature>
<comment type="catalytic activity">
    <reaction evidence="1 15">
        <text>Endonucleolytic cleavage to 5'-phosphomonoester.</text>
        <dbReference type="EC" id="3.1.26.3"/>
    </reaction>
</comment>
<organism evidence="18 19">
    <name type="scientific">Azoarcus taiwanensis</name>
    <dbReference type="NCBI Taxonomy" id="666964"/>
    <lineage>
        <taxon>Bacteria</taxon>
        <taxon>Pseudomonadati</taxon>
        <taxon>Pseudomonadota</taxon>
        <taxon>Betaproteobacteria</taxon>
        <taxon>Rhodocyclales</taxon>
        <taxon>Zoogloeaceae</taxon>
        <taxon>Azoarcus</taxon>
    </lineage>
</organism>
<feature type="domain" description="DRBM" evidence="16">
    <location>
        <begin position="154"/>
        <end position="224"/>
    </location>
</feature>
<dbReference type="Pfam" id="PF00035">
    <property type="entry name" value="dsrm"/>
    <property type="match status" value="1"/>
</dbReference>
<dbReference type="GO" id="GO:0010468">
    <property type="term" value="P:regulation of gene expression"/>
    <property type="evidence" value="ECO:0007669"/>
    <property type="project" value="TreeGrafter"/>
</dbReference>
<comment type="subunit">
    <text evidence="4 15">Homodimer.</text>
</comment>
<feature type="binding site" evidence="15">
    <location>
        <position position="113"/>
    </location>
    <ligand>
        <name>Mg(2+)</name>
        <dbReference type="ChEBI" id="CHEBI:18420"/>
    </ligand>
</feature>
<evidence type="ECO:0000256" key="3">
    <source>
        <dbReference type="ARBA" id="ARBA00010183"/>
    </source>
</evidence>
<comment type="function">
    <text evidence="15">Digests double-stranded RNA. Involved in the processing of primary rRNA transcript to yield the immediate precursors to the large and small rRNAs (23S and 16S). Processes some mRNAs, and tRNAs when they are encoded in the rRNA operon. Processes pre-crRNA and tracrRNA of type II CRISPR loci if present in the organism.</text>
</comment>
<dbReference type="GO" id="GO:0006364">
    <property type="term" value="P:rRNA processing"/>
    <property type="evidence" value="ECO:0007669"/>
    <property type="project" value="UniProtKB-UniRule"/>
</dbReference>
<dbReference type="Proteomes" id="UP000599523">
    <property type="component" value="Unassembled WGS sequence"/>
</dbReference>
<evidence type="ECO:0000256" key="6">
    <source>
        <dbReference type="ARBA" id="ARBA00022552"/>
    </source>
</evidence>
<comment type="similarity">
    <text evidence="3">Belongs to the ribonuclease III family.</text>
</comment>
<evidence type="ECO:0000256" key="5">
    <source>
        <dbReference type="ARBA" id="ARBA00022490"/>
    </source>
</evidence>
<gene>
    <name evidence="15" type="primary">rnc</name>
    <name evidence="18" type="ORF">GPA21_15060</name>
</gene>
<keyword evidence="9 15" id="KW-0540">Nuclease</keyword>
<evidence type="ECO:0000256" key="11">
    <source>
        <dbReference type="ARBA" id="ARBA00022759"/>
    </source>
</evidence>
<dbReference type="InterPro" id="IPR014720">
    <property type="entry name" value="dsRBD_dom"/>
</dbReference>
<dbReference type="InterPro" id="IPR011907">
    <property type="entry name" value="RNase_III"/>
</dbReference>
<dbReference type="Pfam" id="PF14622">
    <property type="entry name" value="Ribonucleas_3_3"/>
    <property type="match status" value="1"/>
</dbReference>
<dbReference type="InterPro" id="IPR000999">
    <property type="entry name" value="RNase_III_dom"/>
</dbReference>
<reference evidence="18" key="1">
    <citation type="submission" date="2019-12" db="EMBL/GenBank/DDBJ databases">
        <title>Comparative genomics gives insights into the taxonomy of the Azoarcus-Aromatoleum group and reveals separate origins of nif in the plant-associated Azoarcus and non-plant-associated Aromatoleum sub-groups.</title>
        <authorList>
            <person name="Lafos M."/>
            <person name="Maluk M."/>
            <person name="Batista M."/>
            <person name="Junghare M."/>
            <person name="Carmona M."/>
            <person name="Faoro H."/>
            <person name="Cruz L.M."/>
            <person name="Battistoni F."/>
            <person name="De Souza E."/>
            <person name="Pedrosa F."/>
            <person name="Chen W.-M."/>
            <person name="Poole P.S."/>
            <person name="Dixon R.A."/>
            <person name="James E.K."/>
        </authorList>
    </citation>
    <scope>NUCLEOTIDE SEQUENCE</scope>
    <source>
        <strain evidence="18">NSC3</strain>
    </source>
</reference>
<dbReference type="Gene3D" id="1.10.1520.10">
    <property type="entry name" value="Ribonuclease III domain"/>
    <property type="match status" value="1"/>
</dbReference>
<dbReference type="SMART" id="SM00535">
    <property type="entry name" value="RIBOc"/>
    <property type="match status" value="1"/>
</dbReference>
<evidence type="ECO:0000256" key="14">
    <source>
        <dbReference type="ARBA" id="ARBA00022884"/>
    </source>
</evidence>
<feature type="domain" description="RNase III" evidence="17">
    <location>
        <begin position="5"/>
        <end position="127"/>
    </location>
</feature>
<dbReference type="InterPro" id="IPR036389">
    <property type="entry name" value="RNase_III_sf"/>
</dbReference>
<evidence type="ECO:0000256" key="13">
    <source>
        <dbReference type="ARBA" id="ARBA00022842"/>
    </source>
</evidence>
<evidence type="ECO:0000256" key="9">
    <source>
        <dbReference type="ARBA" id="ARBA00022722"/>
    </source>
</evidence>
<evidence type="ECO:0000256" key="1">
    <source>
        <dbReference type="ARBA" id="ARBA00000109"/>
    </source>
</evidence>
<accession>A0A972FGH0</accession>
<dbReference type="SMART" id="SM00358">
    <property type="entry name" value="DSRM"/>
    <property type="match status" value="1"/>
</dbReference>
<dbReference type="GO" id="GO:0005737">
    <property type="term" value="C:cytoplasm"/>
    <property type="evidence" value="ECO:0007669"/>
    <property type="project" value="UniProtKB-SubCell"/>
</dbReference>
<comment type="caution">
    <text evidence="18">The sequence shown here is derived from an EMBL/GenBank/DDBJ whole genome shotgun (WGS) entry which is preliminary data.</text>
</comment>
<name>A0A972FGH0_9RHOO</name>
<keyword evidence="19" id="KW-1185">Reference proteome</keyword>
<dbReference type="EC" id="3.1.26.3" evidence="15"/>
<dbReference type="Gene3D" id="3.30.160.20">
    <property type="match status" value="1"/>
</dbReference>
<dbReference type="AlphaFoldDB" id="A0A972FGH0"/>
<evidence type="ECO:0000313" key="19">
    <source>
        <dbReference type="Proteomes" id="UP000599523"/>
    </source>
</evidence>
<dbReference type="GO" id="GO:0042802">
    <property type="term" value="F:identical protein binding"/>
    <property type="evidence" value="ECO:0007669"/>
    <property type="project" value="UniProtKB-ARBA"/>
</dbReference>
<keyword evidence="14 15" id="KW-0694">RNA-binding</keyword>
<evidence type="ECO:0000256" key="10">
    <source>
        <dbReference type="ARBA" id="ARBA00022723"/>
    </source>
</evidence>
<dbReference type="PROSITE" id="PS00517">
    <property type="entry name" value="RNASE_3_1"/>
    <property type="match status" value="1"/>
</dbReference>
<dbReference type="PANTHER" id="PTHR11207:SF0">
    <property type="entry name" value="RIBONUCLEASE 3"/>
    <property type="match status" value="1"/>
</dbReference>
<dbReference type="GO" id="GO:0008033">
    <property type="term" value="P:tRNA processing"/>
    <property type="evidence" value="ECO:0007669"/>
    <property type="project" value="UniProtKB-KW"/>
</dbReference>
<keyword evidence="5 15" id="KW-0963">Cytoplasm</keyword>
<feature type="active site" evidence="15">
    <location>
        <position position="116"/>
    </location>
</feature>
<evidence type="ECO:0000256" key="4">
    <source>
        <dbReference type="ARBA" id="ARBA00011738"/>
    </source>
</evidence>
<dbReference type="GO" id="GO:0006397">
    <property type="term" value="P:mRNA processing"/>
    <property type="evidence" value="ECO:0007669"/>
    <property type="project" value="UniProtKB-UniRule"/>
</dbReference>
<dbReference type="PANTHER" id="PTHR11207">
    <property type="entry name" value="RIBONUCLEASE III"/>
    <property type="match status" value="1"/>
</dbReference>
<keyword evidence="6 15" id="KW-0698">rRNA processing</keyword>
<keyword evidence="7 15" id="KW-0507">mRNA processing</keyword>
<evidence type="ECO:0000259" key="16">
    <source>
        <dbReference type="PROSITE" id="PS50137"/>
    </source>
</evidence>
<dbReference type="HAMAP" id="MF_00104">
    <property type="entry name" value="RNase_III"/>
    <property type="match status" value="1"/>
</dbReference>
<protein>
    <recommendedName>
        <fullName evidence="15">Ribonuclease 3</fullName>
        <ecNumber evidence="15">3.1.26.3</ecNumber>
    </recommendedName>
    <alternativeName>
        <fullName evidence="15">Ribonuclease III</fullName>
        <shortName evidence="15">RNase III</shortName>
    </alternativeName>
</protein>
<comment type="cofactor">
    <cofactor evidence="15">
        <name>Mg(2+)</name>
        <dbReference type="ChEBI" id="CHEBI:18420"/>
    </cofactor>
</comment>
<dbReference type="GO" id="GO:0019843">
    <property type="term" value="F:rRNA binding"/>
    <property type="evidence" value="ECO:0007669"/>
    <property type="project" value="UniProtKB-KW"/>
</dbReference>
<dbReference type="NCBIfam" id="TIGR02191">
    <property type="entry name" value="RNaseIII"/>
    <property type="match status" value="1"/>
</dbReference>
<evidence type="ECO:0000256" key="2">
    <source>
        <dbReference type="ARBA" id="ARBA00004496"/>
    </source>
</evidence>
<dbReference type="FunFam" id="3.30.160.20:FF:000003">
    <property type="entry name" value="Ribonuclease 3"/>
    <property type="match status" value="1"/>
</dbReference>
<dbReference type="GO" id="GO:0004525">
    <property type="term" value="F:ribonuclease III activity"/>
    <property type="evidence" value="ECO:0007669"/>
    <property type="project" value="UniProtKB-UniRule"/>
</dbReference>
<dbReference type="FunFam" id="1.10.1520.10:FF:000001">
    <property type="entry name" value="Ribonuclease 3"/>
    <property type="match status" value="1"/>
</dbReference>
<dbReference type="CDD" id="cd10845">
    <property type="entry name" value="DSRM_RNAse_III_family"/>
    <property type="match status" value="1"/>
</dbReference>
<evidence type="ECO:0000256" key="7">
    <source>
        <dbReference type="ARBA" id="ARBA00022664"/>
    </source>
</evidence>
<evidence type="ECO:0000256" key="15">
    <source>
        <dbReference type="HAMAP-Rule" id="MF_00104"/>
    </source>
</evidence>
<dbReference type="SUPFAM" id="SSF54768">
    <property type="entry name" value="dsRNA-binding domain-like"/>
    <property type="match status" value="1"/>
</dbReference>
<sequence length="225" mass="24669">MTSDITKLQARIGYRFSDSAVLLQALTHRSFGQPNNERLEFLGDSILNCVVAMRLFERFPDLKEGELSRLRASLVRQEGLHRVATELDLGAYLRLGEGEMKSGGFRRPSILADALEALFAAVNLDGGFDSAKGVIDRLYAPLVDEINPAAAFKDAKTALQEWLQARKLPLPSYQTMNVHGEAHAQEFEVACVVDAVGLREVGRGASRRAAEQQSAEAALAQLKKS</sequence>
<dbReference type="GO" id="GO:0046872">
    <property type="term" value="F:metal ion binding"/>
    <property type="evidence" value="ECO:0007669"/>
    <property type="project" value="UniProtKB-KW"/>
</dbReference>
<evidence type="ECO:0000256" key="12">
    <source>
        <dbReference type="ARBA" id="ARBA00022801"/>
    </source>
</evidence>
<proteinExistence type="inferred from homology"/>
<dbReference type="SUPFAM" id="SSF69065">
    <property type="entry name" value="RNase III domain-like"/>
    <property type="match status" value="1"/>
</dbReference>
<keyword evidence="12 15" id="KW-0378">Hydrolase</keyword>
<evidence type="ECO:0000259" key="17">
    <source>
        <dbReference type="PROSITE" id="PS50142"/>
    </source>
</evidence>
<keyword evidence="10 15" id="KW-0479">Metal-binding</keyword>
<keyword evidence="15" id="KW-0699">rRNA-binding</keyword>
<feature type="active site" evidence="15">
    <location>
        <position position="44"/>
    </location>
</feature>
<keyword evidence="11 15" id="KW-0255">Endonuclease</keyword>
<dbReference type="GO" id="GO:0003725">
    <property type="term" value="F:double-stranded RNA binding"/>
    <property type="evidence" value="ECO:0007669"/>
    <property type="project" value="TreeGrafter"/>
</dbReference>
<comment type="subcellular location">
    <subcellularLocation>
        <location evidence="2 15">Cytoplasm</location>
    </subcellularLocation>
</comment>
<evidence type="ECO:0000313" key="18">
    <source>
        <dbReference type="EMBL" id="NMG04275.1"/>
    </source>
</evidence>
<evidence type="ECO:0000256" key="8">
    <source>
        <dbReference type="ARBA" id="ARBA00022694"/>
    </source>
</evidence>
<keyword evidence="8 15" id="KW-0819">tRNA processing</keyword>
<feature type="binding site" evidence="15">
    <location>
        <position position="116"/>
    </location>
    <ligand>
        <name>Mg(2+)</name>
        <dbReference type="ChEBI" id="CHEBI:18420"/>
    </ligand>
</feature>
<keyword evidence="13 15" id="KW-0460">Magnesium</keyword>
<dbReference type="PROSITE" id="PS50142">
    <property type="entry name" value="RNASE_3_2"/>
    <property type="match status" value="1"/>
</dbReference>